<proteinExistence type="predicted"/>
<name>A0ABS4CJF5_9ENTE</name>
<accession>A0ABS4CJF5</accession>
<keyword evidence="1" id="KW-1133">Transmembrane helix</keyword>
<evidence type="ECO:0000256" key="1">
    <source>
        <dbReference type="SAM" id="Phobius"/>
    </source>
</evidence>
<dbReference type="Proteomes" id="UP000673375">
    <property type="component" value="Unassembled WGS sequence"/>
</dbReference>
<organism evidence="2 3">
    <name type="scientific">Enterococcus larvae</name>
    <dbReference type="NCBI Taxonomy" id="2794352"/>
    <lineage>
        <taxon>Bacteria</taxon>
        <taxon>Bacillati</taxon>
        <taxon>Bacillota</taxon>
        <taxon>Bacilli</taxon>
        <taxon>Lactobacillales</taxon>
        <taxon>Enterococcaceae</taxon>
        <taxon>Enterococcus</taxon>
    </lineage>
</organism>
<dbReference type="RefSeq" id="WP_209557542.1">
    <property type="nucleotide sequence ID" value="NZ_JAEDXU010000005.1"/>
</dbReference>
<keyword evidence="3" id="KW-1185">Reference proteome</keyword>
<dbReference type="EMBL" id="JAEDXU010000005">
    <property type="protein sequence ID" value="MBP1046739.1"/>
    <property type="molecule type" value="Genomic_DNA"/>
</dbReference>
<evidence type="ECO:0000313" key="3">
    <source>
        <dbReference type="Proteomes" id="UP000673375"/>
    </source>
</evidence>
<reference evidence="2 3" key="1">
    <citation type="submission" date="2020-12" db="EMBL/GenBank/DDBJ databases">
        <title>Vagococcus allomyrinae sp. nov. and Enterococcus lavae sp. nov., isolated from the larvae of Allomyrina dichotoma.</title>
        <authorList>
            <person name="Lee S.D."/>
        </authorList>
    </citation>
    <scope>NUCLEOTIDE SEQUENCE [LARGE SCALE GENOMIC DNA]</scope>
    <source>
        <strain evidence="2 3">BWM-S5</strain>
    </source>
</reference>
<dbReference type="Pfam" id="PF20585">
    <property type="entry name" value="Pectate_lyase_5"/>
    <property type="match status" value="2"/>
</dbReference>
<feature type="transmembrane region" description="Helical" evidence="1">
    <location>
        <begin position="9"/>
        <end position="30"/>
    </location>
</feature>
<dbReference type="InterPro" id="IPR046776">
    <property type="entry name" value="Pectate_lyase_5"/>
</dbReference>
<keyword evidence="1" id="KW-0812">Transmembrane</keyword>
<gene>
    <name evidence="2" type="ORF">I6N96_10725</name>
</gene>
<evidence type="ECO:0000313" key="2">
    <source>
        <dbReference type="EMBL" id="MBP1046739.1"/>
    </source>
</evidence>
<keyword evidence="1" id="KW-0472">Membrane</keyword>
<comment type="caution">
    <text evidence="2">The sequence shown here is derived from an EMBL/GenBank/DDBJ whole genome shotgun (WGS) entry which is preliminary data.</text>
</comment>
<protein>
    <recommendedName>
        <fullName evidence="4">WxL domain-containing protein</fullName>
    </recommendedName>
</protein>
<evidence type="ECO:0008006" key="4">
    <source>
        <dbReference type="Google" id="ProtNLM"/>
    </source>
</evidence>
<sequence length="1414" mass="151966">MKKTKKIRLFWVNVLMVAVLCGAVFTQLYGNLSTLFAKTPLSISMVDEVKVTEHQKFIVELSDERDVKELGNTLESDPREIVTFDSSSASEDSGADEAVEAKREWRLTVPEGLTFDETEENAMLLEEDGDAELPIFNWNENERILTISAASEQTTLRLILTAEKSGDHQISFSSGDEKENAAELTVTVVKSDSSDLETENSAVVQKQTRSLRAVGTAEVTDWQTFAEALADSSITTISLSNDIKLTGTINNYASLFDKDSVDLDAGYGYLFVSKAAISRGLVIEGNGYTFDFGNLAIGFVNAATNTSSYWNITLQNITVKSNNPYAPFYYPVLPRAVSGMGMTSYLSNSKLTYGDNYTHIKSVNDMITFFLAYANRSVTEINFANDIVFPAGTTSLNYQLPNINNAATNIFSATSMSNASGGTTFLYTNISGAARAVTVEGNGYSIDFGTVTLCVYDVTLNDGSGYNLRWYQTYQNVNFFHGNYWGPIEIQDLSDTYERQCWQRFVDVTDYGAQFVQAEASTLYFGGNIHLEQQEYYRSVGKDGNPLRSDGTNYNGSTDSSYWRVNNSNNQTIGVSNATFEDNATIFLSSIGGVVVDLYSGGNMVIGKNVQMDAVRNGPSNSGDGTGAVLSLRGGSITVGDDSVVNLTSNHSSQPAVISLNSSSAAIDIGNGAEVNLSQTANSSNGNGNTQNAIYMSGGSINVNGALNIKGTNMASSNSHMIYSTSNVSFVIGKEGTLDIQSDSTSIDQRLIYMGGSSSTFKFSDAERVNLQRVSALTSGTSTNNGLIYSGGNLEVSVQNVFQWTLNNMNGGTTADTGYDFDYVPMSSMVLRYGGGYNPTITSANSMTSATLNSFNQNFTTRGQQRVLFTRIPDPSVSINSISNDNPDDPGSYTIYGYAVPGAYIRLWEEALNGTTSAKEKGVNDTVASPVEDTGMAQETRDNFTVQADSNGDWSYTVSSGNYFTAGNIIHAYGFSNLKSEEPTQLVLDKTPPTATPVTYYISQGESLPDPSAFVKDVADTSPVNTGFDYAFTDPAEAESQRNTVGTHTIKINVSDQATDADGNAAPNTAVIEATLIVLESASGITANDLEVPYVDIRSLTDEQLAAYILANSDPSAFTTVSGVLKDLTDYIEVTDFGGLNNYSSLQPNTPYVVTLTVPANATTGLSTEISTTINVVVINMDAVLTVEFEDESGTVLSGYTITIGEGQDIDTALNVGDVIDLTSSAFQAVQDQLAALETAGYEISIRPTDETSLTITETEQTVTYTVTGQLFLKSAPLKVDFGNITYNAKVQRVDNPTTDGDLVVTDTRANKSDGWTLYAALTTNMTNASTGSVMNEALWYVNGNGDEIPLTLDYGNQTIYTNSSGGTFDVTSTWGSTSEDPGLKLIADPTKTTVSSVGTYAGVVTWTIMAGQP</sequence>